<dbReference type="EMBL" id="JSVA01000019">
    <property type="protein sequence ID" value="KOF01669.1"/>
    <property type="molecule type" value="Genomic_DNA"/>
</dbReference>
<dbReference type="PATRIC" id="fig|1566026.4.peg.1595"/>
<protein>
    <submittedName>
        <fullName evidence="1">Uncharacterized protein</fullName>
    </submittedName>
</protein>
<keyword evidence="2" id="KW-1185">Reference proteome</keyword>
<proteinExistence type="predicted"/>
<name>A0A0L8AH05_9BACT</name>
<organism evidence="1 2">
    <name type="scientific">Roseivirga seohaensis subsp. aquiponti</name>
    <dbReference type="NCBI Taxonomy" id="1566026"/>
    <lineage>
        <taxon>Bacteria</taxon>
        <taxon>Pseudomonadati</taxon>
        <taxon>Bacteroidota</taxon>
        <taxon>Cytophagia</taxon>
        <taxon>Cytophagales</taxon>
        <taxon>Roseivirgaceae</taxon>
        <taxon>Roseivirga</taxon>
    </lineage>
</organism>
<dbReference type="RefSeq" id="WP_053224831.1">
    <property type="nucleotide sequence ID" value="NZ_JSVA01000019.1"/>
</dbReference>
<accession>A0A0L8AH05</accession>
<sequence>MSREEVKTAINQLLDNTPEKALQEVYDYLKSVQGKSDKSVSLSQNLRTILTEDKELLERLAQ</sequence>
<dbReference type="OrthoDB" id="680759at2"/>
<comment type="caution">
    <text evidence="1">The sequence shown here is derived from an EMBL/GenBank/DDBJ whole genome shotgun (WGS) entry which is preliminary data.</text>
</comment>
<evidence type="ECO:0000313" key="2">
    <source>
        <dbReference type="Proteomes" id="UP000036908"/>
    </source>
</evidence>
<evidence type="ECO:0000313" key="1">
    <source>
        <dbReference type="EMBL" id="KOF01669.1"/>
    </source>
</evidence>
<dbReference type="AlphaFoldDB" id="A0A0L8AH05"/>
<reference evidence="2" key="1">
    <citation type="submission" date="2014-11" db="EMBL/GenBank/DDBJ databases">
        <title>Genome sequencing of Roseivirga sp. D-25.</title>
        <authorList>
            <person name="Selvaratnam C."/>
            <person name="Thevarajoo S."/>
            <person name="Goh K.M."/>
            <person name="Eee R."/>
            <person name="Chan K.-G."/>
            <person name="Chong C.S."/>
        </authorList>
    </citation>
    <scope>NUCLEOTIDE SEQUENCE [LARGE SCALE GENOMIC DNA]</scope>
    <source>
        <strain evidence="2">D-25</strain>
    </source>
</reference>
<gene>
    <name evidence="1" type="ORF">OB69_16365</name>
</gene>
<dbReference type="Proteomes" id="UP000036908">
    <property type="component" value="Unassembled WGS sequence"/>
</dbReference>